<sequence length="260" mass="28391">MGKVIAVSNQKGGVGKTTSSVNLSACLAYLNYKVLLVDIDPQGNATSGVGVNKADMDQCIYNVLVEDLSAKKVCVPTSVANLDVIPATIQLSGAEIELVPTISREVRLKKALEPVVDQYDFVIIDCPPSLGLLTINALTASDSVLIPVQCEYYALEGLSQLLNTIRLVQKHLNKQLMIEGVLLTMLDARTNLGIQVIDEVKKYFQDKVYQSVIPRNVRLGEAPSHGEPIILYDPKSRGAEVYLDLAKEVIANGERIRERN</sequence>
<evidence type="ECO:0000256" key="2">
    <source>
        <dbReference type="ARBA" id="ARBA00049360"/>
    </source>
</evidence>
<dbReference type="EMBL" id="BMLG01000004">
    <property type="protein sequence ID" value="GGM28595.1"/>
    <property type="molecule type" value="Genomic_DNA"/>
</dbReference>
<dbReference type="FunFam" id="3.40.50.300:FF:000285">
    <property type="entry name" value="Sporulation initiation inhibitor Soj"/>
    <property type="match status" value="1"/>
</dbReference>
<proteinExistence type="inferred from homology"/>
<evidence type="ECO:0000313" key="7">
    <source>
        <dbReference type="Proteomes" id="UP000618460"/>
    </source>
</evidence>
<comment type="similarity">
    <text evidence="1">Belongs to the ParA family.</text>
</comment>
<gene>
    <name evidence="6" type="primary">soj</name>
    <name evidence="6" type="ORF">GCM10011351_13200</name>
</gene>
<evidence type="ECO:0000256" key="1">
    <source>
        <dbReference type="ARBA" id="ARBA00006976"/>
    </source>
</evidence>
<dbReference type="CDD" id="cd02042">
    <property type="entry name" value="ParAB_family"/>
    <property type="match status" value="1"/>
</dbReference>
<protein>
    <recommendedName>
        <fullName evidence="4">Sporulation initiation inhibitor protein Soj</fullName>
    </recommendedName>
</protein>
<evidence type="ECO:0000256" key="3">
    <source>
        <dbReference type="ARBA" id="ARBA00062323"/>
    </source>
</evidence>
<dbReference type="PANTHER" id="PTHR13696">
    <property type="entry name" value="P-LOOP CONTAINING NUCLEOSIDE TRIPHOSPHATE HYDROLASE"/>
    <property type="match status" value="1"/>
</dbReference>
<organism evidence="6 7">
    <name type="scientific">Paraliobacillus quinghaiensis</name>
    <dbReference type="NCBI Taxonomy" id="470815"/>
    <lineage>
        <taxon>Bacteria</taxon>
        <taxon>Bacillati</taxon>
        <taxon>Bacillota</taxon>
        <taxon>Bacilli</taxon>
        <taxon>Bacillales</taxon>
        <taxon>Bacillaceae</taxon>
        <taxon>Paraliobacillus</taxon>
    </lineage>
</organism>
<dbReference type="AlphaFoldDB" id="A0A917TPE1"/>
<evidence type="ECO:0000259" key="5">
    <source>
        <dbReference type="Pfam" id="PF13614"/>
    </source>
</evidence>
<comment type="caution">
    <text evidence="6">The sequence shown here is derived from an EMBL/GenBank/DDBJ whole genome shotgun (WGS) entry which is preliminary data.</text>
</comment>
<dbReference type="Proteomes" id="UP000618460">
    <property type="component" value="Unassembled WGS sequence"/>
</dbReference>
<dbReference type="RefSeq" id="WP_117153569.1">
    <property type="nucleotide sequence ID" value="NZ_BMLG01000004.1"/>
</dbReference>
<dbReference type="SUPFAM" id="SSF52540">
    <property type="entry name" value="P-loop containing nucleoside triphosphate hydrolases"/>
    <property type="match status" value="1"/>
</dbReference>
<comment type="catalytic activity">
    <reaction evidence="2">
        <text>ATP + H2O = ADP + phosphate + H(+)</text>
        <dbReference type="Rhea" id="RHEA:13065"/>
        <dbReference type="ChEBI" id="CHEBI:15377"/>
        <dbReference type="ChEBI" id="CHEBI:15378"/>
        <dbReference type="ChEBI" id="CHEBI:30616"/>
        <dbReference type="ChEBI" id="CHEBI:43474"/>
        <dbReference type="ChEBI" id="CHEBI:456216"/>
    </reaction>
</comment>
<reference evidence="6" key="1">
    <citation type="journal article" date="2014" name="Int. J. Syst. Evol. Microbiol.">
        <title>Complete genome sequence of Corynebacterium casei LMG S-19264T (=DSM 44701T), isolated from a smear-ripened cheese.</title>
        <authorList>
            <consortium name="US DOE Joint Genome Institute (JGI-PGF)"/>
            <person name="Walter F."/>
            <person name="Albersmeier A."/>
            <person name="Kalinowski J."/>
            <person name="Ruckert C."/>
        </authorList>
    </citation>
    <scope>NUCLEOTIDE SEQUENCE</scope>
    <source>
        <strain evidence="6">CGMCC 1.6333</strain>
    </source>
</reference>
<accession>A0A917TPE1</accession>
<feature type="domain" description="AAA" evidence="5">
    <location>
        <begin position="3"/>
        <end position="178"/>
    </location>
</feature>
<evidence type="ECO:0000256" key="4">
    <source>
        <dbReference type="ARBA" id="ARBA00071824"/>
    </source>
</evidence>
<comment type="subunit">
    <text evidence="3">Dimerizes in the presence of ATP but not ADP; ATP-binding is required for double-stranded (ds)DNA-binding. Interacts with DnaA.</text>
</comment>
<name>A0A917TPE1_9BACI</name>
<dbReference type="PANTHER" id="PTHR13696:SF52">
    <property type="entry name" value="PARA FAMILY PROTEIN CT_582"/>
    <property type="match status" value="1"/>
</dbReference>
<dbReference type="Pfam" id="PF13614">
    <property type="entry name" value="AAA_31"/>
    <property type="match status" value="1"/>
</dbReference>
<dbReference type="InterPro" id="IPR050678">
    <property type="entry name" value="DNA_Partitioning_ATPase"/>
</dbReference>
<keyword evidence="7" id="KW-1185">Reference proteome</keyword>
<dbReference type="OrthoDB" id="9815116at2"/>
<reference evidence="6" key="2">
    <citation type="submission" date="2020-09" db="EMBL/GenBank/DDBJ databases">
        <authorList>
            <person name="Sun Q."/>
            <person name="Zhou Y."/>
        </authorList>
    </citation>
    <scope>NUCLEOTIDE SEQUENCE</scope>
    <source>
        <strain evidence="6">CGMCC 1.6333</strain>
    </source>
</reference>
<evidence type="ECO:0000313" key="6">
    <source>
        <dbReference type="EMBL" id="GGM28595.1"/>
    </source>
</evidence>
<dbReference type="Gene3D" id="3.40.50.300">
    <property type="entry name" value="P-loop containing nucleotide triphosphate hydrolases"/>
    <property type="match status" value="1"/>
</dbReference>
<dbReference type="InterPro" id="IPR025669">
    <property type="entry name" value="AAA_dom"/>
</dbReference>
<dbReference type="InterPro" id="IPR027417">
    <property type="entry name" value="P-loop_NTPase"/>
</dbReference>